<evidence type="ECO:0000313" key="2">
    <source>
        <dbReference type="EMBL" id="GIQ92907.1"/>
    </source>
</evidence>
<sequence length="39" mass="3966">ERHTNAMESIVATRSVLQDAQGSDGIGPSPDEVGLAAVS</sequence>
<gene>
    <name evidence="2" type="ORF">KIPB_016972</name>
</gene>
<name>A0A9K3GRL6_9EUKA</name>
<feature type="non-terminal residue" evidence="2">
    <location>
        <position position="1"/>
    </location>
</feature>
<dbReference type="AlphaFoldDB" id="A0A9K3GRL6"/>
<keyword evidence="3" id="KW-1185">Reference proteome</keyword>
<dbReference type="EMBL" id="BDIP01010895">
    <property type="protein sequence ID" value="GIQ92907.1"/>
    <property type="molecule type" value="Genomic_DNA"/>
</dbReference>
<feature type="region of interest" description="Disordered" evidence="1">
    <location>
        <begin position="15"/>
        <end position="39"/>
    </location>
</feature>
<proteinExistence type="predicted"/>
<evidence type="ECO:0000313" key="3">
    <source>
        <dbReference type="Proteomes" id="UP000265618"/>
    </source>
</evidence>
<comment type="caution">
    <text evidence="2">The sequence shown here is derived from an EMBL/GenBank/DDBJ whole genome shotgun (WGS) entry which is preliminary data.</text>
</comment>
<evidence type="ECO:0000256" key="1">
    <source>
        <dbReference type="SAM" id="MobiDB-lite"/>
    </source>
</evidence>
<organism evidence="2 3">
    <name type="scientific">Kipferlia bialata</name>
    <dbReference type="NCBI Taxonomy" id="797122"/>
    <lineage>
        <taxon>Eukaryota</taxon>
        <taxon>Metamonada</taxon>
        <taxon>Carpediemonas-like organisms</taxon>
        <taxon>Kipferlia</taxon>
    </lineage>
</organism>
<reference evidence="2 3" key="1">
    <citation type="journal article" date="2018" name="PLoS ONE">
        <title>The draft genome of Kipferlia bialata reveals reductive genome evolution in fornicate parasites.</title>
        <authorList>
            <person name="Tanifuji G."/>
            <person name="Takabayashi S."/>
            <person name="Kume K."/>
            <person name="Takagi M."/>
            <person name="Nakayama T."/>
            <person name="Kamikawa R."/>
            <person name="Inagaki Y."/>
            <person name="Hashimoto T."/>
        </authorList>
    </citation>
    <scope>NUCLEOTIDE SEQUENCE [LARGE SCALE GENOMIC DNA]</scope>
    <source>
        <strain evidence="2">NY0173</strain>
    </source>
</reference>
<protein>
    <submittedName>
        <fullName evidence="2">Uncharacterized protein</fullName>
    </submittedName>
</protein>
<feature type="non-terminal residue" evidence="2">
    <location>
        <position position="39"/>
    </location>
</feature>
<accession>A0A9K3GRL6</accession>
<dbReference type="Proteomes" id="UP000265618">
    <property type="component" value="Unassembled WGS sequence"/>
</dbReference>